<dbReference type="EMBL" id="WMJZ01000004">
    <property type="protein sequence ID" value="MTH45600.1"/>
    <property type="molecule type" value="Genomic_DNA"/>
</dbReference>
<dbReference type="AlphaFoldDB" id="A0A6L6IKM5"/>
<sequence length="93" mass="10612">MKSGHFNRPPGKSKRLPVRKRIFKTDRAWFKGDEVQRMPGRRTRIPLYLACQRADGEFSGTALNIRCLHMMPPFLAKAVYAGTKQSAHTQKGI</sequence>
<evidence type="ECO:0000313" key="1">
    <source>
        <dbReference type="EMBL" id="MTH45600.1"/>
    </source>
</evidence>
<organism evidence="1 2">
    <name type="scientific">Intestinirhabdus alba</name>
    <dbReference type="NCBI Taxonomy" id="2899544"/>
    <lineage>
        <taxon>Bacteria</taxon>
        <taxon>Pseudomonadati</taxon>
        <taxon>Pseudomonadota</taxon>
        <taxon>Gammaproteobacteria</taxon>
        <taxon>Enterobacterales</taxon>
        <taxon>Enterobacteriaceae</taxon>
        <taxon>Intestinirhabdus</taxon>
    </lineage>
</organism>
<gene>
    <name evidence="1" type="ORF">GJV78_04840</name>
</gene>
<dbReference type="Proteomes" id="UP000477739">
    <property type="component" value="Unassembled WGS sequence"/>
</dbReference>
<reference evidence="1 2" key="1">
    <citation type="submission" date="2019-11" db="EMBL/GenBank/DDBJ databases">
        <title>Escherichia alba sp. nov. isolated from the gut of plastic-eating superworms Zophobas atratus.</title>
        <authorList>
            <person name="Yang Y."/>
        </authorList>
    </citation>
    <scope>NUCLEOTIDE SEQUENCE [LARGE SCALE GENOMIC DNA]</scope>
    <source>
        <strain evidence="2">BIT-B35</strain>
    </source>
</reference>
<dbReference type="RefSeq" id="WP_155107254.1">
    <property type="nucleotide sequence ID" value="NZ_WMJZ01000004.1"/>
</dbReference>
<accession>A0A6L6IKM5</accession>
<evidence type="ECO:0000313" key="2">
    <source>
        <dbReference type="Proteomes" id="UP000477739"/>
    </source>
</evidence>
<protein>
    <submittedName>
        <fullName evidence="1">Uncharacterized protein</fullName>
    </submittedName>
</protein>
<name>A0A6L6IKM5_9ENTR</name>
<comment type="caution">
    <text evidence="1">The sequence shown here is derived from an EMBL/GenBank/DDBJ whole genome shotgun (WGS) entry which is preliminary data.</text>
</comment>
<proteinExistence type="predicted"/>
<keyword evidence="2" id="KW-1185">Reference proteome</keyword>